<dbReference type="EMBL" id="JBHTNF010000004">
    <property type="protein sequence ID" value="MFD1328153.1"/>
    <property type="molecule type" value="Genomic_DNA"/>
</dbReference>
<dbReference type="InterPro" id="IPR052991">
    <property type="entry name" value="Non-func_TypeII_TA_Antitoxin"/>
</dbReference>
<protein>
    <submittedName>
        <fullName evidence="2">CopG family ribbon-helix-helix protein</fullName>
    </submittedName>
</protein>
<dbReference type="SUPFAM" id="SSF47598">
    <property type="entry name" value="Ribbon-helix-helix"/>
    <property type="match status" value="1"/>
</dbReference>
<name>A0ABW3YW46_MYCRA</name>
<dbReference type="CDD" id="cd22233">
    <property type="entry name" value="RHH_CopAso-like"/>
    <property type="match status" value="1"/>
</dbReference>
<dbReference type="InterPro" id="IPR002145">
    <property type="entry name" value="CopG"/>
</dbReference>
<sequence length="94" mass="10481">MSQNVISLRVSDEMKERLDQLAAATKRPRSFLAQEALAEYLDRHGWQIAAIDEAVEAASDGHFASHEAVADWLSSWGTEDEKMPPAVRPMKSAR</sequence>
<gene>
    <name evidence="2" type="ORF">ACFQ33_09630</name>
</gene>
<feature type="domain" description="Ribbon-helix-helix protein CopG" evidence="1">
    <location>
        <begin position="5"/>
        <end position="43"/>
    </location>
</feature>
<proteinExistence type="predicted"/>
<keyword evidence="3" id="KW-1185">Reference proteome</keyword>
<dbReference type="Pfam" id="PF01402">
    <property type="entry name" value="RHH_1"/>
    <property type="match status" value="1"/>
</dbReference>
<dbReference type="PANTHER" id="PTHR40688:SF2">
    <property type="entry name" value="RIBBON-HELIX-HELIX PROTEIN COPG DOMAIN-CONTAINING PROTEIN"/>
    <property type="match status" value="1"/>
</dbReference>
<dbReference type="PANTHER" id="PTHR40688">
    <property type="match status" value="1"/>
</dbReference>
<dbReference type="Proteomes" id="UP001597173">
    <property type="component" value="Unassembled WGS sequence"/>
</dbReference>
<evidence type="ECO:0000313" key="3">
    <source>
        <dbReference type="Proteomes" id="UP001597173"/>
    </source>
</evidence>
<dbReference type="Gene3D" id="1.10.1220.10">
    <property type="entry name" value="Met repressor-like"/>
    <property type="match status" value="1"/>
</dbReference>
<organism evidence="2 3">
    <name type="scientific">Mycoplana ramosa</name>
    <name type="common">Mycoplana bullata</name>
    <dbReference type="NCBI Taxonomy" id="40837"/>
    <lineage>
        <taxon>Bacteria</taxon>
        <taxon>Pseudomonadati</taxon>
        <taxon>Pseudomonadota</taxon>
        <taxon>Alphaproteobacteria</taxon>
        <taxon>Hyphomicrobiales</taxon>
        <taxon>Rhizobiaceae</taxon>
        <taxon>Mycoplana</taxon>
    </lineage>
</organism>
<accession>A0ABW3YW46</accession>
<comment type="caution">
    <text evidence="2">The sequence shown here is derived from an EMBL/GenBank/DDBJ whole genome shotgun (WGS) entry which is preliminary data.</text>
</comment>
<dbReference type="RefSeq" id="WP_374837727.1">
    <property type="nucleotide sequence ID" value="NZ_JBHEEW010000005.1"/>
</dbReference>
<evidence type="ECO:0000313" key="2">
    <source>
        <dbReference type="EMBL" id="MFD1328153.1"/>
    </source>
</evidence>
<reference evidence="3" key="1">
    <citation type="journal article" date="2019" name="Int. J. Syst. Evol. Microbiol.">
        <title>The Global Catalogue of Microorganisms (GCM) 10K type strain sequencing project: providing services to taxonomists for standard genome sequencing and annotation.</title>
        <authorList>
            <consortium name="The Broad Institute Genomics Platform"/>
            <consortium name="The Broad Institute Genome Sequencing Center for Infectious Disease"/>
            <person name="Wu L."/>
            <person name="Ma J."/>
        </authorList>
    </citation>
    <scope>NUCLEOTIDE SEQUENCE [LARGE SCALE GENOMIC DNA]</scope>
    <source>
        <strain evidence="3">CCUG 55609</strain>
    </source>
</reference>
<dbReference type="InterPro" id="IPR013321">
    <property type="entry name" value="Arc_rbn_hlx_hlx"/>
</dbReference>
<evidence type="ECO:0000259" key="1">
    <source>
        <dbReference type="Pfam" id="PF01402"/>
    </source>
</evidence>
<dbReference type="InterPro" id="IPR010985">
    <property type="entry name" value="Ribbon_hlx_hlx"/>
</dbReference>